<name>A0A143DEU7_9PROT</name>
<feature type="domain" description="EamA" evidence="6">
    <location>
        <begin position="141"/>
        <end position="276"/>
    </location>
</feature>
<comment type="subcellular location">
    <subcellularLocation>
        <location evidence="1">Membrane</location>
        <topology evidence="1">Multi-pass membrane protein</topology>
    </subcellularLocation>
</comment>
<dbReference type="EMBL" id="CP014525">
    <property type="protein sequence ID" value="AMW34648.1"/>
    <property type="molecule type" value="Genomic_DNA"/>
</dbReference>
<feature type="transmembrane region" description="Helical" evidence="5">
    <location>
        <begin position="114"/>
        <end position="131"/>
    </location>
</feature>
<dbReference type="InterPro" id="IPR000620">
    <property type="entry name" value="EamA_dom"/>
</dbReference>
<feature type="transmembrane region" description="Helical" evidence="5">
    <location>
        <begin position="137"/>
        <end position="158"/>
    </location>
</feature>
<feature type="transmembrane region" description="Helical" evidence="5">
    <location>
        <begin position="167"/>
        <end position="187"/>
    </location>
</feature>
<gene>
    <name evidence="7" type="ORF">AY555_05030</name>
</gene>
<evidence type="ECO:0000256" key="4">
    <source>
        <dbReference type="ARBA" id="ARBA00023136"/>
    </source>
</evidence>
<dbReference type="PANTHER" id="PTHR32322">
    <property type="entry name" value="INNER MEMBRANE TRANSPORTER"/>
    <property type="match status" value="1"/>
</dbReference>
<dbReference type="STRING" id="1549855.AY555_05030"/>
<feature type="transmembrane region" description="Helical" evidence="5">
    <location>
        <begin position="259"/>
        <end position="277"/>
    </location>
</feature>
<keyword evidence="3 5" id="KW-1133">Transmembrane helix</keyword>
<feature type="transmembrane region" description="Helical" evidence="5">
    <location>
        <begin position="87"/>
        <end position="107"/>
    </location>
</feature>
<feature type="transmembrane region" description="Helical" evidence="5">
    <location>
        <begin position="32"/>
        <end position="51"/>
    </location>
</feature>
<dbReference type="RefSeq" id="WP_066134237.1">
    <property type="nucleotide sequence ID" value="NZ_CP014525.1"/>
</dbReference>
<feature type="transmembrane region" description="Helical" evidence="5">
    <location>
        <begin position="234"/>
        <end position="253"/>
    </location>
</feature>
<dbReference type="AlphaFoldDB" id="A0A143DEU7"/>
<evidence type="ECO:0000259" key="6">
    <source>
        <dbReference type="Pfam" id="PF00892"/>
    </source>
</evidence>
<evidence type="ECO:0000313" key="8">
    <source>
        <dbReference type="Proteomes" id="UP000076066"/>
    </source>
</evidence>
<sequence>MRPVDIFLALLVQVLWGLNFVAVKTGLADFPPILLVTLRFGLVALLVVPFLRIPLNALRDVILLSFTLGTLHFALLFIGMADISAGTTGILLQLGVPFSALLGVIVYREKLGPWRIGGLVVAFSGAALLAGEPNVPALAPALLLIISAFAWAVSNLMVKKTITVNPIALSGWMSLFAFPQTALWSWLTEEGQIQAITSAGYQTWIALLYTAVASSIIAYGLWYWLLHRYPVSHVVPFSLLNPVVGMTVGVLLLGEDVTAWKVGGALLTLTGVGTILWRQALHANRKTEEIRTDPLPSVSPETKPSS</sequence>
<dbReference type="InterPro" id="IPR037185">
    <property type="entry name" value="EmrE-like"/>
</dbReference>
<evidence type="ECO:0000256" key="2">
    <source>
        <dbReference type="ARBA" id="ARBA00022692"/>
    </source>
</evidence>
<feature type="transmembrane region" description="Helical" evidence="5">
    <location>
        <begin position="199"/>
        <end position="222"/>
    </location>
</feature>
<feature type="domain" description="EamA" evidence="6">
    <location>
        <begin position="6"/>
        <end position="129"/>
    </location>
</feature>
<dbReference type="PANTHER" id="PTHR32322:SF9">
    <property type="entry name" value="AMINO-ACID METABOLITE EFFLUX PUMP-RELATED"/>
    <property type="match status" value="1"/>
</dbReference>
<dbReference type="OrthoDB" id="7158585at2"/>
<dbReference type="Proteomes" id="UP000076066">
    <property type="component" value="Chromosome"/>
</dbReference>
<reference evidence="7 8" key="1">
    <citation type="submission" date="2016-02" db="EMBL/GenBank/DDBJ databases">
        <title>Complete Genome of H5569, the type strain of the newly described species Haematospirillium jordaniae.</title>
        <authorList>
            <person name="Nicholson A.C."/>
            <person name="Humrighouse B.W."/>
            <person name="Loparov V."/>
            <person name="McQuiston J.R."/>
        </authorList>
    </citation>
    <scope>NUCLEOTIDE SEQUENCE [LARGE SCALE GENOMIC DNA]</scope>
    <source>
        <strain evidence="7 8">H5569</strain>
    </source>
</reference>
<evidence type="ECO:0000256" key="1">
    <source>
        <dbReference type="ARBA" id="ARBA00004141"/>
    </source>
</evidence>
<protein>
    <submittedName>
        <fullName evidence="7">Multidrug DMT transporter permease</fullName>
    </submittedName>
</protein>
<keyword evidence="4 5" id="KW-0472">Membrane</keyword>
<evidence type="ECO:0000256" key="5">
    <source>
        <dbReference type="SAM" id="Phobius"/>
    </source>
</evidence>
<dbReference type="InterPro" id="IPR050638">
    <property type="entry name" value="AA-Vitamin_Transporters"/>
</dbReference>
<proteinExistence type="predicted"/>
<accession>A0A143DEU7</accession>
<dbReference type="KEGG" id="hjo:AY555_05030"/>
<dbReference type="GeneID" id="53316515"/>
<feature type="transmembrane region" description="Helical" evidence="5">
    <location>
        <begin position="63"/>
        <end position="81"/>
    </location>
</feature>
<keyword evidence="2 5" id="KW-0812">Transmembrane</keyword>
<dbReference type="SUPFAM" id="SSF103481">
    <property type="entry name" value="Multidrug resistance efflux transporter EmrE"/>
    <property type="match status" value="2"/>
</dbReference>
<evidence type="ECO:0000313" key="7">
    <source>
        <dbReference type="EMBL" id="AMW34648.1"/>
    </source>
</evidence>
<evidence type="ECO:0000256" key="3">
    <source>
        <dbReference type="ARBA" id="ARBA00022989"/>
    </source>
</evidence>
<dbReference type="GO" id="GO:0016020">
    <property type="term" value="C:membrane"/>
    <property type="evidence" value="ECO:0007669"/>
    <property type="project" value="UniProtKB-SubCell"/>
</dbReference>
<dbReference type="Pfam" id="PF00892">
    <property type="entry name" value="EamA"/>
    <property type="match status" value="2"/>
</dbReference>
<organism evidence="7 8">
    <name type="scientific">Haematospirillum jordaniae</name>
    <dbReference type="NCBI Taxonomy" id="1549855"/>
    <lineage>
        <taxon>Bacteria</taxon>
        <taxon>Pseudomonadati</taxon>
        <taxon>Pseudomonadota</taxon>
        <taxon>Alphaproteobacteria</taxon>
        <taxon>Rhodospirillales</taxon>
        <taxon>Novispirillaceae</taxon>
        <taxon>Haematospirillum</taxon>
    </lineage>
</organism>
<keyword evidence="8" id="KW-1185">Reference proteome</keyword>